<evidence type="ECO:0000256" key="1">
    <source>
        <dbReference type="SAM" id="SignalP"/>
    </source>
</evidence>
<dbReference type="RefSeq" id="WP_068650758.1">
    <property type="nucleotide sequence ID" value="NZ_CP043611.1"/>
</dbReference>
<dbReference type="OrthoDB" id="2625511at2"/>
<proteinExistence type="predicted"/>
<name>A0A168MN80_9BACL</name>
<evidence type="ECO:0000313" key="3">
    <source>
        <dbReference type="Proteomes" id="UP000077355"/>
    </source>
</evidence>
<reference evidence="2 3" key="1">
    <citation type="submission" date="2016-03" db="EMBL/GenBank/DDBJ databases">
        <title>Draft genome sequence of Paenibacillus antarcticus CECT 5836.</title>
        <authorList>
            <person name="Shin S.-K."/>
            <person name="Yi H."/>
        </authorList>
    </citation>
    <scope>NUCLEOTIDE SEQUENCE [LARGE SCALE GENOMIC DNA]</scope>
    <source>
        <strain evidence="2 3">CECT 5836</strain>
    </source>
</reference>
<comment type="caution">
    <text evidence="2">The sequence shown here is derived from an EMBL/GenBank/DDBJ whole genome shotgun (WGS) entry which is preliminary data.</text>
</comment>
<dbReference type="AlphaFoldDB" id="A0A168MN80"/>
<sequence length="224" mass="24106">MNHQLRFKKLALSALLVSAVAVPTVTNAASEPKDASPKVLSKAITSAPATSVLASVTTVASAWADPLELASTYAPTTLEDWKKTIEQYKKVVGETNSVHYSIDMDKAGIKLDQAFELASLEPTAVEIISATPAVIGETSNMQYFIDMDKASIKLDKAFEINMSEAIAMESTMALPISEADQAFLEAQFALNDAVKSKDSAVIKKALAKLLVEYKQQIAEYTTAK</sequence>
<dbReference type="Proteomes" id="UP000077355">
    <property type="component" value="Unassembled WGS sequence"/>
</dbReference>
<protein>
    <submittedName>
        <fullName evidence="2">Uncharacterized protein</fullName>
    </submittedName>
</protein>
<keyword evidence="3" id="KW-1185">Reference proteome</keyword>
<gene>
    <name evidence="2" type="ORF">PBAT_14905</name>
</gene>
<feature type="signal peptide" evidence="1">
    <location>
        <begin position="1"/>
        <end position="28"/>
    </location>
</feature>
<evidence type="ECO:0000313" key="2">
    <source>
        <dbReference type="EMBL" id="OAB44869.1"/>
    </source>
</evidence>
<feature type="chain" id="PRO_5007899040" evidence="1">
    <location>
        <begin position="29"/>
        <end position="224"/>
    </location>
</feature>
<dbReference type="EMBL" id="LVJI01000019">
    <property type="protein sequence ID" value="OAB44869.1"/>
    <property type="molecule type" value="Genomic_DNA"/>
</dbReference>
<keyword evidence="1" id="KW-0732">Signal</keyword>
<organism evidence="2 3">
    <name type="scientific">Paenibacillus antarcticus</name>
    <dbReference type="NCBI Taxonomy" id="253703"/>
    <lineage>
        <taxon>Bacteria</taxon>
        <taxon>Bacillati</taxon>
        <taxon>Bacillota</taxon>
        <taxon>Bacilli</taxon>
        <taxon>Bacillales</taxon>
        <taxon>Paenibacillaceae</taxon>
        <taxon>Paenibacillus</taxon>
    </lineage>
</organism>
<accession>A0A168MN80</accession>